<dbReference type="GO" id="GO:0051010">
    <property type="term" value="F:microtubule plus-end binding"/>
    <property type="evidence" value="ECO:0007669"/>
    <property type="project" value="TreeGrafter"/>
</dbReference>
<evidence type="ECO:0000313" key="18">
    <source>
        <dbReference type="EMBL" id="PWY99280.1"/>
    </source>
</evidence>
<evidence type="ECO:0000256" key="4">
    <source>
        <dbReference type="ARBA" id="ARBA00010146"/>
    </source>
</evidence>
<evidence type="ECO:0000256" key="12">
    <source>
        <dbReference type="ARBA" id="ARBA00023212"/>
    </source>
</evidence>
<evidence type="ECO:0000256" key="15">
    <source>
        <dbReference type="ARBA" id="ARBA00023328"/>
    </source>
</evidence>
<keyword evidence="19" id="KW-1185">Reference proteome</keyword>
<keyword evidence="7" id="KW-0963">Cytoplasm</keyword>
<dbReference type="GO" id="GO:0005876">
    <property type="term" value="C:spindle microtubule"/>
    <property type="evidence" value="ECO:0007669"/>
    <property type="project" value="TreeGrafter"/>
</dbReference>
<evidence type="ECO:0000256" key="17">
    <source>
        <dbReference type="SAM" id="MobiDB-lite"/>
    </source>
</evidence>
<dbReference type="GO" id="GO:0042729">
    <property type="term" value="C:DASH complex"/>
    <property type="evidence" value="ECO:0007669"/>
    <property type="project" value="InterPro"/>
</dbReference>
<evidence type="ECO:0000256" key="1">
    <source>
        <dbReference type="ARBA" id="ARBA00004123"/>
    </source>
</evidence>
<evidence type="ECO:0000256" key="13">
    <source>
        <dbReference type="ARBA" id="ARBA00023242"/>
    </source>
</evidence>
<evidence type="ECO:0000256" key="16">
    <source>
        <dbReference type="ARBA" id="ARBA00030566"/>
    </source>
</evidence>
<dbReference type="InParanoid" id="A0A317XPS2"/>
<dbReference type="GO" id="GO:0072686">
    <property type="term" value="C:mitotic spindle"/>
    <property type="evidence" value="ECO:0007669"/>
    <property type="project" value="InterPro"/>
</dbReference>
<feature type="compositionally biased region" description="Low complexity" evidence="17">
    <location>
        <begin position="82"/>
        <end position="129"/>
    </location>
</feature>
<sequence length="157" mass="16472">MSHVASQQHDADGDAGFFERERLRLIQDISKGVESILGNSNILNRRLEESLTVGKDFHPIAQLWSKFEHIMAASGIPNLHPSNSNDSNSNSNSNTNDSHHSSSMPPSRDPSASAAAAAAGVAAGTGSDAPTESQNPAFFQPANLPPGVAPGGGRIYN</sequence>
<dbReference type="GO" id="GO:0051301">
    <property type="term" value="P:cell division"/>
    <property type="evidence" value="ECO:0007669"/>
    <property type="project" value="UniProtKB-KW"/>
</dbReference>
<dbReference type="OrthoDB" id="5566853at2759"/>
<evidence type="ECO:0000256" key="2">
    <source>
        <dbReference type="ARBA" id="ARBA00004186"/>
    </source>
</evidence>
<reference evidence="18 19" key="1">
    <citation type="journal article" date="2018" name="Mol. Biol. Evol.">
        <title>Broad Genomic Sampling Reveals a Smut Pathogenic Ancestry of the Fungal Clade Ustilaginomycotina.</title>
        <authorList>
            <person name="Kijpornyongpan T."/>
            <person name="Mondo S.J."/>
            <person name="Barry K."/>
            <person name="Sandor L."/>
            <person name="Lee J."/>
            <person name="Lipzen A."/>
            <person name="Pangilinan J."/>
            <person name="LaButti K."/>
            <person name="Hainaut M."/>
            <person name="Henrissat B."/>
            <person name="Grigoriev I.V."/>
            <person name="Spatafora J.W."/>
            <person name="Aime M.C."/>
        </authorList>
    </citation>
    <scope>NUCLEOTIDE SEQUENCE [LARGE SCALE GENOMIC DNA]</scope>
    <source>
        <strain evidence="18 19">MCA 3645</strain>
    </source>
</reference>
<accession>A0A317XPS2</accession>
<keyword evidence="10" id="KW-0498">Mitosis</keyword>
<dbReference type="GO" id="GO:0044732">
    <property type="term" value="C:mitotic spindle pole body"/>
    <property type="evidence" value="ECO:0007669"/>
    <property type="project" value="TreeGrafter"/>
</dbReference>
<keyword evidence="9" id="KW-0493">Microtubule</keyword>
<dbReference type="Pfam" id="PF08649">
    <property type="entry name" value="DASH_Dad1"/>
    <property type="match status" value="1"/>
</dbReference>
<dbReference type="InterPro" id="IPR013958">
    <property type="entry name" value="DASH_Dad1"/>
</dbReference>
<evidence type="ECO:0000256" key="11">
    <source>
        <dbReference type="ARBA" id="ARBA00022838"/>
    </source>
</evidence>
<evidence type="ECO:0000256" key="3">
    <source>
        <dbReference type="ARBA" id="ARBA00004629"/>
    </source>
</evidence>
<evidence type="ECO:0000256" key="8">
    <source>
        <dbReference type="ARBA" id="ARBA00022618"/>
    </source>
</evidence>
<proteinExistence type="inferred from homology"/>
<dbReference type="PANTHER" id="PTHR28025">
    <property type="entry name" value="DASH COMPLEX SUBUNIT DAD1"/>
    <property type="match status" value="1"/>
</dbReference>
<evidence type="ECO:0000256" key="14">
    <source>
        <dbReference type="ARBA" id="ARBA00023306"/>
    </source>
</evidence>
<comment type="subcellular location">
    <subcellularLocation>
        <location evidence="3">Chromosome</location>
        <location evidence="3">Centromere</location>
        <location evidence="3">Kinetochore</location>
    </subcellularLocation>
    <subcellularLocation>
        <location evidence="2">Cytoplasm</location>
        <location evidence="2">Cytoskeleton</location>
        <location evidence="2">Spindle</location>
    </subcellularLocation>
    <subcellularLocation>
        <location evidence="1">Nucleus</location>
    </subcellularLocation>
</comment>
<keyword evidence="6" id="KW-0158">Chromosome</keyword>
<evidence type="ECO:0000256" key="9">
    <source>
        <dbReference type="ARBA" id="ARBA00022701"/>
    </source>
</evidence>
<keyword evidence="13" id="KW-0539">Nucleus</keyword>
<dbReference type="AlphaFoldDB" id="A0A317XPS2"/>
<evidence type="ECO:0000256" key="7">
    <source>
        <dbReference type="ARBA" id="ARBA00022490"/>
    </source>
</evidence>
<dbReference type="PANTHER" id="PTHR28025:SF1">
    <property type="entry name" value="DASH COMPLEX SUBUNIT DAD1"/>
    <property type="match status" value="1"/>
</dbReference>
<keyword evidence="8" id="KW-0132">Cell division</keyword>
<evidence type="ECO:0000256" key="10">
    <source>
        <dbReference type="ARBA" id="ARBA00022776"/>
    </source>
</evidence>
<protein>
    <recommendedName>
        <fullName evidence="5">DASH complex subunit DAD1</fullName>
    </recommendedName>
    <alternativeName>
        <fullName evidence="16">Outer kinetochore protein DAD1</fullName>
    </alternativeName>
</protein>
<evidence type="ECO:0000256" key="6">
    <source>
        <dbReference type="ARBA" id="ARBA00022454"/>
    </source>
</evidence>
<comment type="similarity">
    <text evidence="4">Belongs to the DASH complex DAD1 family.</text>
</comment>
<dbReference type="Proteomes" id="UP000246740">
    <property type="component" value="Unassembled WGS sequence"/>
</dbReference>
<keyword evidence="12" id="KW-0206">Cytoskeleton</keyword>
<keyword evidence="11" id="KW-0995">Kinetochore</keyword>
<evidence type="ECO:0000313" key="19">
    <source>
        <dbReference type="Proteomes" id="UP000246740"/>
    </source>
</evidence>
<organism evidence="18 19">
    <name type="scientific">Testicularia cyperi</name>
    <dbReference type="NCBI Taxonomy" id="1882483"/>
    <lineage>
        <taxon>Eukaryota</taxon>
        <taxon>Fungi</taxon>
        <taxon>Dikarya</taxon>
        <taxon>Basidiomycota</taxon>
        <taxon>Ustilaginomycotina</taxon>
        <taxon>Ustilaginomycetes</taxon>
        <taxon>Ustilaginales</taxon>
        <taxon>Anthracoideaceae</taxon>
        <taxon>Testicularia</taxon>
    </lineage>
</organism>
<feature type="region of interest" description="Disordered" evidence="17">
    <location>
        <begin position="75"/>
        <end position="157"/>
    </location>
</feature>
<dbReference type="STRING" id="1882483.A0A317XPS2"/>
<gene>
    <name evidence="18" type="ORF">BCV70DRAFT_115597</name>
</gene>
<dbReference type="EMBL" id="KZ819195">
    <property type="protein sequence ID" value="PWY99280.1"/>
    <property type="molecule type" value="Genomic_DNA"/>
</dbReference>
<keyword evidence="14" id="KW-0131">Cell cycle</keyword>
<keyword evidence="15" id="KW-0137">Centromere</keyword>
<evidence type="ECO:0000256" key="5">
    <source>
        <dbReference type="ARBA" id="ARBA00020261"/>
    </source>
</evidence>
<name>A0A317XPS2_9BASI</name>